<keyword evidence="1" id="KW-0472">Membrane</keyword>
<keyword evidence="1" id="KW-1133">Transmembrane helix</keyword>
<organism evidence="2">
    <name type="scientific">Loa loa</name>
    <name type="common">Eye worm</name>
    <name type="synonym">Filaria loa</name>
    <dbReference type="NCBI Taxonomy" id="7209"/>
    <lineage>
        <taxon>Eukaryota</taxon>
        <taxon>Metazoa</taxon>
        <taxon>Ecdysozoa</taxon>
        <taxon>Nematoda</taxon>
        <taxon>Chromadorea</taxon>
        <taxon>Rhabditida</taxon>
        <taxon>Spirurina</taxon>
        <taxon>Spiruromorpha</taxon>
        <taxon>Filarioidea</taxon>
        <taxon>Onchocercidae</taxon>
        <taxon>Loa</taxon>
    </lineage>
</organism>
<dbReference type="AlphaFoldDB" id="A0A1S0U9N2"/>
<name>A0A1S0U9N2_LOALO</name>
<evidence type="ECO:0000256" key="1">
    <source>
        <dbReference type="SAM" id="Phobius"/>
    </source>
</evidence>
<proteinExistence type="predicted"/>
<protein>
    <submittedName>
        <fullName evidence="2">Uncharacterized protein</fullName>
    </submittedName>
</protein>
<evidence type="ECO:0000313" key="2">
    <source>
        <dbReference type="EMBL" id="EFO27149.1"/>
    </source>
</evidence>
<dbReference type="GeneID" id="9938714"/>
<dbReference type="EMBL" id="JH712104">
    <property type="protein sequence ID" value="EFO27149.1"/>
    <property type="molecule type" value="Genomic_DNA"/>
</dbReference>
<feature type="transmembrane region" description="Helical" evidence="1">
    <location>
        <begin position="41"/>
        <end position="62"/>
    </location>
</feature>
<gene>
    <name evidence="2" type="ORF">LOAG_01339</name>
</gene>
<dbReference type="RefSeq" id="XP_003136926.1">
    <property type="nucleotide sequence ID" value="XM_003136878.1"/>
</dbReference>
<feature type="transmembrane region" description="Helical" evidence="1">
    <location>
        <begin position="113"/>
        <end position="133"/>
    </location>
</feature>
<accession>A0A1S0U9N2</accession>
<dbReference type="InParanoid" id="A0A1S0U9N2"/>
<dbReference type="KEGG" id="loa:LOAG_01339"/>
<reference evidence="2" key="1">
    <citation type="submission" date="2012-04" db="EMBL/GenBank/DDBJ databases">
        <title>The Genome Sequence of Loa loa.</title>
        <authorList>
            <consortium name="The Broad Institute Genome Sequencing Platform"/>
            <consortium name="Broad Institute Genome Sequencing Center for Infectious Disease"/>
            <person name="Nutman T.B."/>
            <person name="Fink D.L."/>
            <person name="Russ C."/>
            <person name="Young S."/>
            <person name="Zeng Q."/>
            <person name="Gargeya S."/>
            <person name="Alvarado L."/>
            <person name="Berlin A."/>
            <person name="Chapman S.B."/>
            <person name="Chen Z."/>
            <person name="Freedman E."/>
            <person name="Gellesch M."/>
            <person name="Goldberg J."/>
            <person name="Griggs A."/>
            <person name="Gujja S."/>
            <person name="Heilman E.R."/>
            <person name="Heiman D."/>
            <person name="Howarth C."/>
            <person name="Mehta T."/>
            <person name="Neiman D."/>
            <person name="Pearson M."/>
            <person name="Roberts A."/>
            <person name="Saif S."/>
            <person name="Shea T."/>
            <person name="Shenoy N."/>
            <person name="Sisk P."/>
            <person name="Stolte C."/>
            <person name="Sykes S."/>
            <person name="White J."/>
            <person name="Yandava C."/>
            <person name="Haas B."/>
            <person name="Henn M.R."/>
            <person name="Nusbaum C."/>
            <person name="Birren B."/>
        </authorList>
    </citation>
    <scope>NUCLEOTIDE SEQUENCE [LARGE SCALE GENOMIC DNA]</scope>
</reference>
<dbReference type="CTD" id="9938714"/>
<keyword evidence="1" id="KW-0812">Transmembrane</keyword>
<sequence length="152" mass="17644">MGDLNTRSTGNFDLSGLITSGCNTYCNAIIPRETCGILMRFLRLIVATQRLFHVFVQVLFATNHPYIVVLRMMLYTVIVRDATLGQNFFEGLTFSFQCQITRWIFLDWLNSTFISYNLGSFIVASVEILLSWWNMIRCAMLKHFTFHTQDTF</sequence>